<evidence type="ECO:0000256" key="1">
    <source>
        <dbReference type="SAM" id="MobiDB-lite"/>
    </source>
</evidence>
<feature type="compositionally biased region" description="Basic and acidic residues" evidence="1">
    <location>
        <begin position="1"/>
        <end position="16"/>
    </location>
</feature>
<dbReference type="KEGG" id="vg:3342422"/>
<dbReference type="EMBL" id="AY576273">
    <property type="protein sequence ID" value="AAT69541.1"/>
    <property type="molecule type" value="Genomic_DNA"/>
</dbReference>
<organism evidence="2 3">
    <name type="scientific">Alphaproteobacteria phage PhiJL001</name>
    <dbReference type="NCBI Taxonomy" id="2681607"/>
    <lineage>
        <taxon>Viruses</taxon>
        <taxon>Duplodnaviria</taxon>
        <taxon>Heunggongvirae</taxon>
        <taxon>Uroviricota</taxon>
        <taxon>Caudoviricetes</taxon>
        <taxon>Mesyanzhinovviridae</taxon>
        <taxon>Keylargovirus</taxon>
        <taxon>Keylargovirus JL001</taxon>
    </lineage>
</organism>
<name>Q5DN40_9CAUD</name>
<keyword evidence="3" id="KW-1185">Reference proteome</keyword>
<accession>Q5DN40</accession>
<sequence length="57" mass="6820">MLSEVRDSRTGARDMTRPLSPWDQRPRQRETLREFMKRCTAGNSVGECQRLWNESRH</sequence>
<gene>
    <name evidence="2" type="ORF">JL001p65</name>
</gene>
<feature type="region of interest" description="Disordered" evidence="1">
    <location>
        <begin position="1"/>
        <end position="29"/>
    </location>
</feature>
<dbReference type="Proteomes" id="UP000000993">
    <property type="component" value="Segment"/>
</dbReference>
<protein>
    <submittedName>
        <fullName evidence="2">Gp65</fullName>
    </submittedName>
</protein>
<dbReference type="RefSeq" id="YP_223989.1">
    <property type="nucleotide sequence ID" value="NC_006938.1"/>
</dbReference>
<reference evidence="2 3" key="1">
    <citation type="journal article" date="2005" name="Appl. Environ. Microbiol.">
        <title>Genomic analysis of bacteriophage PhiJL001: insights into its interaction with a sponge-associated alpha-proteobacterium.</title>
        <authorList>
            <person name="Lohr J.E."/>
            <person name="Chen F."/>
            <person name="Hill R.T."/>
        </authorList>
    </citation>
    <scope>NUCLEOTIDE SEQUENCE</scope>
</reference>
<proteinExistence type="predicted"/>
<evidence type="ECO:0000313" key="3">
    <source>
        <dbReference type="Proteomes" id="UP000000993"/>
    </source>
</evidence>
<evidence type="ECO:0000313" key="2">
    <source>
        <dbReference type="EMBL" id="AAT69541.1"/>
    </source>
</evidence>
<dbReference type="GeneID" id="3342422"/>